<feature type="transmembrane region" description="Helical" evidence="7">
    <location>
        <begin position="253"/>
        <end position="275"/>
    </location>
</feature>
<dbReference type="GO" id="GO:0022857">
    <property type="term" value="F:transmembrane transporter activity"/>
    <property type="evidence" value="ECO:0007669"/>
    <property type="project" value="InterPro"/>
</dbReference>
<protein>
    <submittedName>
        <fullName evidence="8">Monosaccharide ABC transporter membrane protein, CUT2 family</fullName>
    </submittedName>
</protein>
<dbReference type="RefSeq" id="WP_083959841.1">
    <property type="nucleotide sequence ID" value="NZ_FQVN01000006.1"/>
</dbReference>
<feature type="transmembrane region" description="Helical" evidence="7">
    <location>
        <begin position="128"/>
        <end position="150"/>
    </location>
</feature>
<gene>
    <name evidence="8" type="ORF">SAMN05444320_106129</name>
</gene>
<keyword evidence="9" id="KW-1185">Reference proteome</keyword>
<comment type="subcellular location">
    <subcellularLocation>
        <location evidence="1">Cell membrane</location>
        <topology evidence="1">Multi-pass membrane protein</topology>
    </subcellularLocation>
</comment>
<feature type="transmembrane region" description="Helical" evidence="7">
    <location>
        <begin position="333"/>
        <end position="349"/>
    </location>
</feature>
<dbReference type="PANTHER" id="PTHR32196">
    <property type="entry name" value="ABC TRANSPORTER PERMEASE PROTEIN YPHD-RELATED-RELATED"/>
    <property type="match status" value="1"/>
</dbReference>
<dbReference type="EMBL" id="FQVN01000006">
    <property type="protein sequence ID" value="SHG03279.1"/>
    <property type="molecule type" value="Genomic_DNA"/>
</dbReference>
<dbReference type="PANTHER" id="PTHR32196:SF72">
    <property type="entry name" value="RIBOSE IMPORT PERMEASE PROTEIN RBSC"/>
    <property type="match status" value="1"/>
</dbReference>
<accession>A0A1M5GHT2</accession>
<evidence type="ECO:0000256" key="3">
    <source>
        <dbReference type="ARBA" id="ARBA00022692"/>
    </source>
</evidence>
<proteinExistence type="predicted"/>
<feature type="region of interest" description="Disordered" evidence="6">
    <location>
        <begin position="1"/>
        <end position="26"/>
    </location>
</feature>
<evidence type="ECO:0000256" key="2">
    <source>
        <dbReference type="ARBA" id="ARBA00022475"/>
    </source>
</evidence>
<evidence type="ECO:0000256" key="7">
    <source>
        <dbReference type="SAM" id="Phobius"/>
    </source>
</evidence>
<keyword evidence="5 7" id="KW-0472">Membrane</keyword>
<evidence type="ECO:0000256" key="1">
    <source>
        <dbReference type="ARBA" id="ARBA00004651"/>
    </source>
</evidence>
<evidence type="ECO:0000256" key="5">
    <source>
        <dbReference type="ARBA" id="ARBA00023136"/>
    </source>
</evidence>
<feature type="compositionally biased region" description="Polar residues" evidence="6">
    <location>
        <begin position="1"/>
        <end position="22"/>
    </location>
</feature>
<dbReference type="AlphaFoldDB" id="A0A1M5GHT2"/>
<dbReference type="InterPro" id="IPR001851">
    <property type="entry name" value="ABC_transp_permease"/>
</dbReference>
<dbReference type="OrthoDB" id="3468954at2"/>
<feature type="transmembrane region" description="Helical" evidence="7">
    <location>
        <begin position="99"/>
        <end position="116"/>
    </location>
</feature>
<dbReference type="Pfam" id="PF02653">
    <property type="entry name" value="BPD_transp_2"/>
    <property type="match status" value="1"/>
</dbReference>
<dbReference type="CDD" id="cd06579">
    <property type="entry name" value="TM_PBP1_transp_AraH_like"/>
    <property type="match status" value="1"/>
</dbReference>
<organism evidence="8 9">
    <name type="scientific">Streptoalloteichus hindustanus</name>
    <dbReference type="NCBI Taxonomy" id="2017"/>
    <lineage>
        <taxon>Bacteria</taxon>
        <taxon>Bacillati</taxon>
        <taxon>Actinomycetota</taxon>
        <taxon>Actinomycetes</taxon>
        <taxon>Pseudonocardiales</taxon>
        <taxon>Pseudonocardiaceae</taxon>
        <taxon>Streptoalloteichus</taxon>
    </lineage>
</organism>
<evidence type="ECO:0000256" key="4">
    <source>
        <dbReference type="ARBA" id="ARBA00022989"/>
    </source>
</evidence>
<evidence type="ECO:0000256" key="6">
    <source>
        <dbReference type="SAM" id="MobiDB-lite"/>
    </source>
</evidence>
<dbReference type="GO" id="GO:0005886">
    <property type="term" value="C:plasma membrane"/>
    <property type="evidence" value="ECO:0007669"/>
    <property type="project" value="UniProtKB-SubCell"/>
</dbReference>
<evidence type="ECO:0000313" key="8">
    <source>
        <dbReference type="EMBL" id="SHG03279.1"/>
    </source>
</evidence>
<dbReference type="Proteomes" id="UP000184501">
    <property type="component" value="Unassembled WGS sequence"/>
</dbReference>
<feature type="transmembrane region" description="Helical" evidence="7">
    <location>
        <begin position="38"/>
        <end position="57"/>
    </location>
</feature>
<reference evidence="8 9" key="1">
    <citation type="submission" date="2016-11" db="EMBL/GenBank/DDBJ databases">
        <authorList>
            <person name="Jaros S."/>
            <person name="Januszkiewicz K."/>
            <person name="Wedrychowicz H."/>
        </authorList>
    </citation>
    <scope>NUCLEOTIDE SEQUENCE [LARGE SCALE GENOMIC DNA]</scope>
    <source>
        <strain evidence="8 9">DSM 44523</strain>
    </source>
</reference>
<keyword evidence="2" id="KW-1003">Cell membrane</keyword>
<evidence type="ECO:0000313" key="9">
    <source>
        <dbReference type="Proteomes" id="UP000184501"/>
    </source>
</evidence>
<sequence>MSDNAGTTNGSGVTDTGKSTVDTEGARGLPRRTTWQRLVGASTFWIGLVLVALYVVFSVLRPDAFPTLYNFQTLLIEAAVLLVLSVGMTFVIITSGIDLSVGSVLVFSGVAGAMTMEAVSPDGDATQAGAGTIAIGLLLSLASGAAWGLLNGLLIARFRIPPLIVTLGSFGAALGAAQLLTGGVDVRTVPSALRDSLGFGQTLQVPHMVLVAAAVTMFGAWLLHTTKFGRYTYAIGSNEEAARRVGISVTRHLVLVYTFVGLLAGLAGFMSLAYFGTTTLGGHSTDNLNSIAATVLGGTSLFGGVGTVLGTVFGVFIPAVLQKGFVIVGVQPFWQPIAVSVVLVAAVWFDQRRRRARDSGR</sequence>
<keyword evidence="3 7" id="KW-0812">Transmembrane</keyword>
<keyword evidence="4 7" id="KW-1133">Transmembrane helix</keyword>
<name>A0A1M5GHT2_STRHI</name>
<dbReference type="STRING" id="2017.SAMN05444320_106129"/>
<feature type="transmembrane region" description="Helical" evidence="7">
    <location>
        <begin position="69"/>
        <end position="92"/>
    </location>
</feature>
<feature type="transmembrane region" description="Helical" evidence="7">
    <location>
        <begin position="204"/>
        <end position="223"/>
    </location>
</feature>
<feature type="transmembrane region" description="Helical" evidence="7">
    <location>
        <begin position="162"/>
        <end position="184"/>
    </location>
</feature>
<feature type="transmembrane region" description="Helical" evidence="7">
    <location>
        <begin position="295"/>
        <end position="321"/>
    </location>
</feature>